<evidence type="ECO:0000313" key="1">
    <source>
        <dbReference type="RefSeq" id="XP_018936486.2"/>
    </source>
</evidence>
<dbReference type="AlphaFoldDB" id="A0A9Q9V3W4"/>
<dbReference type="KEGG" id="ccar:109063931"/>
<dbReference type="PANTHER" id="PTHR47501:SF5">
    <property type="entry name" value="HAT C-TERMINAL DIMERISATION DOMAIN-CONTAINING PROTEIN"/>
    <property type="match status" value="1"/>
</dbReference>
<dbReference type="GeneID" id="109063931"/>
<dbReference type="RefSeq" id="XP_018936486.2">
    <property type="nucleotide sequence ID" value="XM_019080941.2"/>
</dbReference>
<reference evidence="1" key="1">
    <citation type="submission" date="2025-08" db="UniProtKB">
        <authorList>
            <consortium name="RefSeq"/>
        </authorList>
    </citation>
    <scope>IDENTIFICATION</scope>
    <source>
        <tissue evidence="1">Muscle</tissue>
    </source>
</reference>
<dbReference type="Proteomes" id="UP001155660">
    <property type="component" value="Chromosome A15"/>
</dbReference>
<accession>A0A9Q9V3W4</accession>
<sequence>MWNKSGRSYMAAEIVEDKCKLQLIRPNKTRWNSTYMAVERIIRIIQENGEDAIRNVCEEFKVKMLSPAEIVFLTEYCTVMKPVVKALNILQSETNTHMGWLLPVIFQLQTKLIRLETSFKMCLPLIRAVQDGVQKRFGGMMQEPELIAASILKNTWTERGEIIEAGLVYVRQHLDQMAEAAVEQVGQHSSDEDDFFSSMKSRRSQGTGELDGYLACISNKMDLLNSFPHIKNLSLKLNTGLPASAACERLFSCAGLLFTAKRARMNSANFENQLLLKLNKKFI</sequence>
<dbReference type="PANTHER" id="PTHR47501">
    <property type="entry name" value="TRANSPOSASE-RELATED"/>
    <property type="match status" value="1"/>
</dbReference>
<dbReference type="OrthoDB" id="8772022at2759"/>
<proteinExistence type="predicted"/>
<protein>
    <submittedName>
        <fullName evidence="1">Uncharacterized protein LOC109063931</fullName>
    </submittedName>
</protein>
<organism evidence="1">
    <name type="scientific">Cyprinus carpio</name>
    <name type="common">Common carp</name>
    <dbReference type="NCBI Taxonomy" id="7962"/>
    <lineage>
        <taxon>Eukaryota</taxon>
        <taxon>Metazoa</taxon>
        <taxon>Chordata</taxon>
        <taxon>Craniata</taxon>
        <taxon>Vertebrata</taxon>
        <taxon>Euteleostomi</taxon>
        <taxon>Actinopterygii</taxon>
        <taxon>Neopterygii</taxon>
        <taxon>Teleostei</taxon>
        <taxon>Ostariophysi</taxon>
        <taxon>Cypriniformes</taxon>
        <taxon>Cyprinidae</taxon>
        <taxon>Cyprininae</taxon>
        <taxon>Cyprinus</taxon>
    </lineage>
</organism>
<gene>
    <name evidence="1" type="primary">LOC109063931</name>
</gene>
<name>A0A9Q9V3W4_CYPCA</name>